<keyword evidence="2" id="KW-1133">Transmembrane helix</keyword>
<reference evidence="4" key="1">
    <citation type="submission" date="2021-02" db="EMBL/GenBank/DDBJ databases">
        <authorList>
            <person name="Nowell W R."/>
        </authorList>
    </citation>
    <scope>NUCLEOTIDE SEQUENCE</scope>
</reference>
<name>A0A818GA56_9BILA</name>
<dbReference type="InterPro" id="IPR041539">
    <property type="entry name" value="CxC5"/>
</dbReference>
<sequence>MAATLQQINVRINKHVPHRIHPIRPMLNRMFETKFSSDQIRICLENWELILPIYKDRIGGKSFEEIENEIKAYCSELYQNYAPSLLNCFIPLVHQCINPSCSKNDLGNPIPYHDVIIFCCSERLKKGTMFIKKCSKCSYKYFYNYYIRPGRQKMLTIHPDDEIFFIFSYYGYEKRLLMQNDSDILFKHTGFSSFTNAFNHLNFKFDKEETNIMNRFHLQKTWFLWRLGHFCANENFRMPVPDQQGFHTTLLDLLPFIQELFTKKWGKIDYHAFCRDGTIREVKVGCSATPAYKSKKCQEHLSTDENDEGSHSNNNLVRTHRHRRARARRQQFKFNLRCKTQIEKKRQLAQAALVASSLYGEYKIIGDLFRGSNDDIIHCLDECEYFHKHQEKLNDILTTSILSLEDNNLVMLKSFKSLFDNANTTRSLIHILLKMSLREQKAFTGWAKFSLKTEMRRHYEQMINAFSRVANHDLKLEMFSPEQRAFIHGFLWNRVRSNVPVNFSAPLTQFVSNLLVQQILSFAQTDVDDTPIKNETIDLDSILPRIVGHIRIENFFGIPTNISNRKIDLYNITRLPLFTDETKAVYTANLPTLLSLSQDGSSSEWSDYKERKCTVDEKSNYMFCAVPVPVFSSIQNPCLRSTVLNDSTKDCLKEIVDMPSPQVVKFANNIHAVSVYAPLQCFEKGDKENKNIFSNVTKVAIIKTCCNSFVSCGVLDFSSFGSVCGKTENYLFSFSRTYDNPFILDKSVNPVDVNSDSLQQMMDMSSLIESVLSHKKHLEDTKSNFRSHVSHAIRIQIRSKFFIGLIIMVLILTILTAACVSLIFFKKNNYCINCRKCMSFLFHLCFKKRHNQLNDSPLDINIIAPPFTEKDHGNTHSYRTKTNRKQLYPFLSSVGVTESSPNQRSKLVKTVQQKPNPLPRRIYDYMQNLTDSESHQLSITSEEFFEEDFKSED</sequence>
<proteinExistence type="predicted"/>
<comment type="caution">
    <text evidence="4">The sequence shown here is derived from an EMBL/GenBank/DDBJ whole genome shotgun (WGS) entry which is preliminary data.</text>
</comment>
<evidence type="ECO:0000259" key="3">
    <source>
        <dbReference type="Pfam" id="PF18718"/>
    </source>
</evidence>
<feature type="transmembrane region" description="Helical" evidence="2">
    <location>
        <begin position="801"/>
        <end position="825"/>
    </location>
</feature>
<accession>A0A818GA56</accession>
<keyword evidence="2" id="KW-0812">Transmembrane</keyword>
<feature type="region of interest" description="Disordered" evidence="1">
    <location>
        <begin position="302"/>
        <end position="322"/>
    </location>
</feature>
<evidence type="ECO:0000313" key="5">
    <source>
        <dbReference type="Proteomes" id="UP000663872"/>
    </source>
</evidence>
<dbReference type="AlphaFoldDB" id="A0A818GA56"/>
<dbReference type="Proteomes" id="UP000663872">
    <property type="component" value="Unassembled WGS sequence"/>
</dbReference>
<evidence type="ECO:0000256" key="2">
    <source>
        <dbReference type="SAM" id="Phobius"/>
    </source>
</evidence>
<keyword evidence="2" id="KW-0472">Membrane</keyword>
<dbReference type="Pfam" id="PF18718">
    <property type="entry name" value="CxC5"/>
    <property type="match status" value="1"/>
</dbReference>
<gene>
    <name evidence="4" type="ORF">GRG538_LOCUS16637</name>
</gene>
<evidence type="ECO:0000313" key="4">
    <source>
        <dbReference type="EMBL" id="CAF3485601.1"/>
    </source>
</evidence>
<protein>
    <recommendedName>
        <fullName evidence="3">CxC5 like cysteine cluster associated with KDZ domain-containing protein</fullName>
    </recommendedName>
</protein>
<dbReference type="EMBL" id="CAJNYT010002661">
    <property type="protein sequence ID" value="CAF3485601.1"/>
    <property type="molecule type" value="Genomic_DNA"/>
</dbReference>
<feature type="domain" description="CxC5 like cysteine cluster associated with KDZ" evidence="3">
    <location>
        <begin position="89"/>
        <end position="200"/>
    </location>
</feature>
<evidence type="ECO:0000256" key="1">
    <source>
        <dbReference type="SAM" id="MobiDB-lite"/>
    </source>
</evidence>
<organism evidence="4 5">
    <name type="scientific">Rotaria socialis</name>
    <dbReference type="NCBI Taxonomy" id="392032"/>
    <lineage>
        <taxon>Eukaryota</taxon>
        <taxon>Metazoa</taxon>
        <taxon>Spiralia</taxon>
        <taxon>Gnathifera</taxon>
        <taxon>Rotifera</taxon>
        <taxon>Eurotatoria</taxon>
        <taxon>Bdelloidea</taxon>
        <taxon>Philodinida</taxon>
        <taxon>Philodinidae</taxon>
        <taxon>Rotaria</taxon>
    </lineage>
</organism>